<sequence length="165" mass="18796">MSTKAIIGFISSDSKRVNKEIKFCDEFIVHGDLDNVLQPSKTTSHIYLVNKQKTDHGYEGLDLIRGVHTHIYHGGIVTHTSMVQIAIDTQDITKYHNRNHVESEHYKELLATTYFKLPPKVEPSFSAQYHQGRMAGFVTMSSPSHYPSGQYPAESIIHQKYTFSK</sequence>
<dbReference type="Proteomes" id="UP001253193">
    <property type="component" value="Unassembled WGS sequence"/>
</dbReference>
<organism evidence="1 2">
    <name type="scientific">Vibrio parahaemolyticus</name>
    <dbReference type="NCBI Taxonomy" id="670"/>
    <lineage>
        <taxon>Bacteria</taxon>
        <taxon>Pseudomonadati</taxon>
        <taxon>Pseudomonadota</taxon>
        <taxon>Gammaproteobacteria</taxon>
        <taxon>Vibrionales</taxon>
        <taxon>Vibrionaceae</taxon>
        <taxon>Vibrio</taxon>
    </lineage>
</organism>
<dbReference type="AlphaFoldDB" id="A0AAW8Q0I1"/>
<evidence type="ECO:0000313" key="2">
    <source>
        <dbReference type="Proteomes" id="UP001253193"/>
    </source>
</evidence>
<proteinExistence type="predicted"/>
<name>A0AAW8Q0I1_VIBPH</name>
<dbReference type="RefSeq" id="WP_311020027.1">
    <property type="nucleotide sequence ID" value="NZ_JAUHGG010000003.1"/>
</dbReference>
<reference evidence="1" key="1">
    <citation type="submission" date="2023-06" db="EMBL/GenBank/DDBJ databases">
        <title>Genomic Diversity of Vibrio spp. and Metagenomic Analysis of Pathogens in Florida Gulf Coastal Waters Following Hurricane Ian.</title>
        <authorList>
            <person name="Brumfield K.D."/>
        </authorList>
    </citation>
    <scope>NUCLEOTIDE SEQUENCE</scope>
    <source>
        <strain evidence="1">WBS2B-138</strain>
    </source>
</reference>
<accession>A0AAW8Q0I1</accession>
<comment type="caution">
    <text evidence="1">The sequence shown here is derived from an EMBL/GenBank/DDBJ whole genome shotgun (WGS) entry which is preliminary data.</text>
</comment>
<gene>
    <name evidence="1" type="ORF">QX249_10900</name>
</gene>
<dbReference type="EMBL" id="JAUHGG010000003">
    <property type="protein sequence ID" value="MDS1821170.1"/>
    <property type="molecule type" value="Genomic_DNA"/>
</dbReference>
<protein>
    <submittedName>
        <fullName evidence="1">Uncharacterized protein</fullName>
    </submittedName>
</protein>
<evidence type="ECO:0000313" key="1">
    <source>
        <dbReference type="EMBL" id="MDS1821170.1"/>
    </source>
</evidence>